<dbReference type="AlphaFoldDB" id="A0A120F6Z9"/>
<accession>A0A120F6Z9</accession>
<dbReference type="InterPro" id="IPR045428">
    <property type="entry name" value="EACC1"/>
</dbReference>
<name>A0A120F6Z9_9ACTN</name>
<reference evidence="3" key="1">
    <citation type="submission" date="2016-06" db="EMBL/GenBank/DDBJ databases">
        <authorList>
            <person name="Varghese N."/>
            <person name="Submissions Spin"/>
        </authorList>
    </citation>
    <scope>NUCLEOTIDE SEQUENCE [LARGE SCALE GENOMIC DNA]</scope>
    <source>
        <strain evidence="3">DSM 44983</strain>
    </source>
</reference>
<dbReference type="EMBL" id="LT607752">
    <property type="protein sequence ID" value="SCG81149.1"/>
    <property type="molecule type" value="Genomic_DNA"/>
</dbReference>
<sequence>MTAPRSDAPARLVLAPRAAGPQRTPLLTWLHRDPRYRAVVRDAGRGDGRAGFSDAVIIAVVAQGLLPGLFNLVQSWVDQQRTEVSIRLQVGDSEVELQVSGRTDPTKLLDQAQRALDPDRARRALDSDGAQRALESDRAQRALDRQGQAGDAADR</sequence>
<protein>
    <submittedName>
        <fullName evidence="2">Uncharacterized protein</fullName>
    </submittedName>
</protein>
<dbReference type="OrthoDB" id="3402311at2"/>
<proteinExistence type="predicted"/>
<keyword evidence="3" id="KW-1185">Reference proteome</keyword>
<evidence type="ECO:0000313" key="3">
    <source>
        <dbReference type="Proteomes" id="UP000198226"/>
    </source>
</evidence>
<feature type="compositionally biased region" description="Basic and acidic residues" evidence="1">
    <location>
        <begin position="134"/>
        <end position="144"/>
    </location>
</feature>
<evidence type="ECO:0000256" key="1">
    <source>
        <dbReference type="SAM" id="MobiDB-lite"/>
    </source>
</evidence>
<feature type="region of interest" description="Disordered" evidence="1">
    <location>
        <begin position="99"/>
        <end position="155"/>
    </location>
</feature>
<feature type="compositionally biased region" description="Basic and acidic residues" evidence="1">
    <location>
        <begin position="116"/>
        <end position="126"/>
    </location>
</feature>
<dbReference type="Proteomes" id="UP000198226">
    <property type="component" value="Chromosome I"/>
</dbReference>
<evidence type="ECO:0000313" key="2">
    <source>
        <dbReference type="EMBL" id="SCG81149.1"/>
    </source>
</evidence>
<organism evidence="2 3">
    <name type="scientific">Micromonospora rifamycinica</name>
    <dbReference type="NCBI Taxonomy" id="291594"/>
    <lineage>
        <taxon>Bacteria</taxon>
        <taxon>Bacillati</taxon>
        <taxon>Actinomycetota</taxon>
        <taxon>Actinomycetes</taxon>
        <taxon>Micromonosporales</taxon>
        <taxon>Micromonosporaceae</taxon>
        <taxon>Micromonospora</taxon>
    </lineage>
</organism>
<dbReference type="Pfam" id="PF19953">
    <property type="entry name" value="EACC1"/>
    <property type="match status" value="1"/>
</dbReference>
<gene>
    <name evidence="2" type="ORF">GA0070623_5522</name>
</gene>
<dbReference type="RefSeq" id="WP_067315441.1">
    <property type="nucleotide sequence ID" value="NZ_LRMV01000276.1"/>
</dbReference>